<evidence type="ECO:0000313" key="3">
    <source>
        <dbReference type="Proteomes" id="UP001151760"/>
    </source>
</evidence>
<accession>A0ABQ5CSC8</accession>
<feature type="compositionally biased region" description="Basic and acidic residues" evidence="1">
    <location>
        <begin position="223"/>
        <end position="238"/>
    </location>
</feature>
<feature type="compositionally biased region" description="Basic and acidic residues" evidence="1">
    <location>
        <begin position="72"/>
        <end position="88"/>
    </location>
</feature>
<comment type="caution">
    <text evidence="2">The sequence shown here is derived from an EMBL/GenBank/DDBJ whole genome shotgun (WGS) entry which is preliminary data.</text>
</comment>
<reference evidence="2" key="1">
    <citation type="journal article" date="2022" name="Int. J. Mol. Sci.">
        <title>Draft Genome of Tanacetum Coccineum: Genomic Comparison of Closely Related Tanacetum-Family Plants.</title>
        <authorList>
            <person name="Yamashiro T."/>
            <person name="Shiraishi A."/>
            <person name="Nakayama K."/>
            <person name="Satake H."/>
        </authorList>
    </citation>
    <scope>NUCLEOTIDE SEQUENCE</scope>
</reference>
<evidence type="ECO:0000256" key="1">
    <source>
        <dbReference type="SAM" id="MobiDB-lite"/>
    </source>
</evidence>
<name>A0ABQ5CSC8_9ASTR</name>
<dbReference type="Proteomes" id="UP001151760">
    <property type="component" value="Unassembled WGS sequence"/>
</dbReference>
<feature type="compositionally biased region" description="Low complexity" evidence="1">
    <location>
        <begin position="239"/>
        <end position="248"/>
    </location>
</feature>
<organism evidence="2 3">
    <name type="scientific">Tanacetum coccineum</name>
    <dbReference type="NCBI Taxonomy" id="301880"/>
    <lineage>
        <taxon>Eukaryota</taxon>
        <taxon>Viridiplantae</taxon>
        <taxon>Streptophyta</taxon>
        <taxon>Embryophyta</taxon>
        <taxon>Tracheophyta</taxon>
        <taxon>Spermatophyta</taxon>
        <taxon>Magnoliopsida</taxon>
        <taxon>eudicotyledons</taxon>
        <taxon>Gunneridae</taxon>
        <taxon>Pentapetalae</taxon>
        <taxon>asterids</taxon>
        <taxon>campanulids</taxon>
        <taxon>Asterales</taxon>
        <taxon>Asteraceae</taxon>
        <taxon>Asteroideae</taxon>
        <taxon>Anthemideae</taxon>
        <taxon>Anthemidinae</taxon>
        <taxon>Tanacetum</taxon>
    </lineage>
</organism>
<feature type="compositionally biased region" description="Basic and acidic residues" evidence="1">
    <location>
        <begin position="98"/>
        <end position="116"/>
    </location>
</feature>
<gene>
    <name evidence="2" type="ORF">Tco_0910118</name>
</gene>
<sequence length="349" mass="40826">MFDDRERDEIAEATLLSLALHKTAIAAEARENVAKVQEKLAEEEIEKMVEGEEDEESYASEFANFVLNDDDSGTRIEPRNHEEHLKTVDDDDENENENETKDDDKKDDYNDDHIDHTLVGNQDTGSMETRKEKMQKPIPSPTRSPRKNLSLDKTLSQELMEILSPSNAITSKAQSKTRCISSKYSHIPGVIHRMCRHQGYMIHRMEKKYVTDREFWKVHRKVDKEDDAPPKGEKEFKSSKSARSSSSKQPASTYARMMATLNDVMSNPFKDAKENRNEPLMYLYNKDLIFLRYGNTEERSYILSLHKIHVVPFSEDDLEEKLKRWVRKEFKTFNEEAQLSIHHWKESWH</sequence>
<keyword evidence="3" id="KW-1185">Reference proteome</keyword>
<feature type="region of interest" description="Disordered" evidence="1">
    <location>
        <begin position="223"/>
        <end position="252"/>
    </location>
</feature>
<feature type="region of interest" description="Disordered" evidence="1">
    <location>
        <begin position="46"/>
        <end position="149"/>
    </location>
</feature>
<evidence type="ECO:0000313" key="2">
    <source>
        <dbReference type="EMBL" id="GJT29843.1"/>
    </source>
</evidence>
<dbReference type="EMBL" id="BQNB010014575">
    <property type="protein sequence ID" value="GJT29843.1"/>
    <property type="molecule type" value="Genomic_DNA"/>
</dbReference>
<reference evidence="2" key="2">
    <citation type="submission" date="2022-01" db="EMBL/GenBank/DDBJ databases">
        <authorList>
            <person name="Yamashiro T."/>
            <person name="Shiraishi A."/>
            <person name="Satake H."/>
            <person name="Nakayama K."/>
        </authorList>
    </citation>
    <scope>NUCLEOTIDE SEQUENCE</scope>
</reference>
<protein>
    <submittedName>
        <fullName evidence="2">Uncharacterized protein</fullName>
    </submittedName>
</protein>
<proteinExistence type="predicted"/>